<evidence type="ECO:0000313" key="2">
    <source>
        <dbReference type="Proteomes" id="UP000069001"/>
    </source>
</evidence>
<dbReference type="Proteomes" id="UP000069001">
    <property type="component" value="Unassembled WGS sequence"/>
</dbReference>
<accession>A0A103Z8R5</accession>
<evidence type="ECO:0000313" key="1">
    <source>
        <dbReference type="EMBL" id="KVK75251.1"/>
    </source>
</evidence>
<protein>
    <submittedName>
        <fullName evidence="1">Uncharacterized protein</fullName>
    </submittedName>
</protein>
<dbReference type="AlphaFoldDB" id="A0A103Z8R5"/>
<comment type="caution">
    <text evidence="1">The sequence shown here is derived from an EMBL/GenBank/DDBJ whole genome shotgun (WGS) entry which is preliminary data.</text>
</comment>
<reference evidence="1 2" key="1">
    <citation type="submission" date="2015-11" db="EMBL/GenBank/DDBJ databases">
        <title>Expanding the genomic diversity of Burkholderia species for the development of highly accurate diagnostics.</title>
        <authorList>
            <person name="Sahl J."/>
            <person name="Keim P."/>
            <person name="Wagner D."/>
        </authorList>
    </citation>
    <scope>NUCLEOTIDE SEQUENCE [LARGE SCALE GENOMIC DNA]</scope>
    <source>
        <strain evidence="1 2">MSMB1302</strain>
    </source>
</reference>
<organism evidence="1 2">
    <name type="scientific">Burkholderia cepacia</name>
    <name type="common">Pseudomonas cepacia</name>
    <dbReference type="NCBI Taxonomy" id="292"/>
    <lineage>
        <taxon>Bacteria</taxon>
        <taxon>Pseudomonadati</taxon>
        <taxon>Pseudomonadota</taxon>
        <taxon>Betaproteobacteria</taxon>
        <taxon>Burkholderiales</taxon>
        <taxon>Burkholderiaceae</taxon>
        <taxon>Burkholderia</taxon>
        <taxon>Burkholderia cepacia complex</taxon>
    </lineage>
</organism>
<sequence length="366" mass="40902">MTTRADRMTDMKREIVLATNRCRGEILAGGFRTDVARIAQCARAHLGDYADNPHVRALLVALENRCLASGRLLDLTYSVDPSFILGFFDVPYNADAFLEAAAIAPVPIPPSVLAIAPDGNALPVQIRLCTDGFLNPLAVAVFGENFIDADLRAYHKAYYFIDKFVERFKRHTRPAIEANWSPTAFPDLLAADDELLTQASAIWVHLHEYHHRTGFLPIPEYLDAKSTRNGAGAEELRVDILSILALFRLRSDDRVLRASIQYILAERLIRYPLQAPPLDNYDARSSVALFHYLSRHGVIAQRGGSLYFEGGYERLTQALRSIVIKLTALEYKLSVSSDLDRRKILSFVLPTLAKNDNNWGAGGRPH</sequence>
<dbReference type="InterPro" id="IPR046306">
    <property type="entry name" value="DUF6421"/>
</dbReference>
<proteinExistence type="predicted"/>
<gene>
    <name evidence="1" type="ORF">WS90_29520</name>
</gene>
<dbReference type="EMBL" id="LOYH01000092">
    <property type="protein sequence ID" value="KVK75251.1"/>
    <property type="molecule type" value="Genomic_DNA"/>
</dbReference>
<dbReference type="Pfam" id="PF19985">
    <property type="entry name" value="DUF6421"/>
    <property type="match status" value="1"/>
</dbReference>
<name>A0A103Z8R5_BURCE</name>